<organism evidence="1 2">
    <name type="scientific">Stylosanthes scabra</name>
    <dbReference type="NCBI Taxonomy" id="79078"/>
    <lineage>
        <taxon>Eukaryota</taxon>
        <taxon>Viridiplantae</taxon>
        <taxon>Streptophyta</taxon>
        <taxon>Embryophyta</taxon>
        <taxon>Tracheophyta</taxon>
        <taxon>Spermatophyta</taxon>
        <taxon>Magnoliopsida</taxon>
        <taxon>eudicotyledons</taxon>
        <taxon>Gunneridae</taxon>
        <taxon>Pentapetalae</taxon>
        <taxon>rosids</taxon>
        <taxon>fabids</taxon>
        <taxon>Fabales</taxon>
        <taxon>Fabaceae</taxon>
        <taxon>Papilionoideae</taxon>
        <taxon>50 kb inversion clade</taxon>
        <taxon>dalbergioids sensu lato</taxon>
        <taxon>Dalbergieae</taxon>
        <taxon>Pterocarpus clade</taxon>
        <taxon>Stylosanthes</taxon>
    </lineage>
</organism>
<comment type="caution">
    <text evidence="1">The sequence shown here is derived from an EMBL/GenBank/DDBJ whole genome shotgun (WGS) entry which is preliminary data.</text>
</comment>
<sequence length="82" mass="9588">MVRPTKGVCTKFSPISGSTYRYCSKITGNRVHIEYACDVVVNIHKLPLSRIHRMWYAICHLTNNFVVPKTKLFVKVFLQRFE</sequence>
<proteinExistence type="predicted"/>
<reference evidence="1 2" key="1">
    <citation type="journal article" date="2023" name="Plants (Basel)">
        <title>Bridging the Gap: Combining Genomics and Transcriptomics Approaches to Understand Stylosanthes scabra, an Orphan Legume from the Brazilian Caatinga.</title>
        <authorList>
            <person name="Ferreira-Neto J.R.C."/>
            <person name="da Silva M.D."/>
            <person name="Binneck E."/>
            <person name="de Melo N.F."/>
            <person name="da Silva R.H."/>
            <person name="de Melo A.L.T.M."/>
            <person name="Pandolfi V."/>
            <person name="Bustamante F.O."/>
            <person name="Brasileiro-Vidal A.C."/>
            <person name="Benko-Iseppon A.M."/>
        </authorList>
    </citation>
    <scope>NUCLEOTIDE SEQUENCE [LARGE SCALE GENOMIC DNA]</scope>
    <source>
        <tissue evidence="1">Leaves</tissue>
    </source>
</reference>
<evidence type="ECO:0000313" key="1">
    <source>
        <dbReference type="EMBL" id="MED6225264.1"/>
    </source>
</evidence>
<keyword evidence="2" id="KW-1185">Reference proteome</keyword>
<protein>
    <submittedName>
        <fullName evidence="1">Uncharacterized protein</fullName>
    </submittedName>
</protein>
<feature type="non-terminal residue" evidence="1">
    <location>
        <position position="82"/>
    </location>
</feature>
<accession>A0ABU6ZTE9</accession>
<dbReference type="Proteomes" id="UP001341840">
    <property type="component" value="Unassembled WGS sequence"/>
</dbReference>
<gene>
    <name evidence="1" type="ORF">PIB30_092025</name>
</gene>
<evidence type="ECO:0000313" key="2">
    <source>
        <dbReference type="Proteomes" id="UP001341840"/>
    </source>
</evidence>
<name>A0ABU6ZTE9_9FABA</name>
<dbReference type="EMBL" id="JASCZI010273734">
    <property type="protein sequence ID" value="MED6225264.1"/>
    <property type="molecule type" value="Genomic_DNA"/>
</dbReference>